<evidence type="ECO:0000256" key="1">
    <source>
        <dbReference type="SAM" id="MobiDB-lite"/>
    </source>
</evidence>
<gene>
    <name evidence="2" type="ORF">MM59RIKEN_22910</name>
</gene>
<feature type="region of interest" description="Disordered" evidence="1">
    <location>
        <begin position="1"/>
        <end position="41"/>
    </location>
</feature>
<accession>A0A810QFV4</accession>
<dbReference type="KEGG" id="pfaa:MM59RIKEN_22910"/>
<evidence type="ECO:0000313" key="3">
    <source>
        <dbReference type="Proteomes" id="UP000679848"/>
    </source>
</evidence>
<keyword evidence="3" id="KW-1185">Reference proteome</keyword>
<protein>
    <submittedName>
        <fullName evidence="2">Uncharacterized protein</fullName>
    </submittedName>
</protein>
<reference evidence="2" key="1">
    <citation type="submission" date="2020-09" db="EMBL/GenBank/DDBJ databases">
        <title>New species isolated from human feces.</title>
        <authorList>
            <person name="Kitahara M."/>
            <person name="Shigeno Y."/>
            <person name="Shime M."/>
            <person name="Matsumoto Y."/>
            <person name="Nakamura S."/>
            <person name="Motooka D."/>
            <person name="Fukuoka S."/>
            <person name="Nishikawa H."/>
            <person name="Benno Y."/>
        </authorList>
    </citation>
    <scope>NUCLEOTIDE SEQUENCE</scope>
    <source>
        <strain evidence="2">MM59</strain>
    </source>
</reference>
<organism evidence="2 3">
    <name type="scientific">Pusillibacter faecalis</name>
    <dbReference type="NCBI Taxonomy" id="2714358"/>
    <lineage>
        <taxon>Bacteria</taxon>
        <taxon>Bacillati</taxon>
        <taxon>Bacillota</taxon>
        <taxon>Clostridia</taxon>
        <taxon>Eubacteriales</taxon>
        <taxon>Oscillospiraceae</taxon>
        <taxon>Pusillibacter</taxon>
    </lineage>
</organism>
<name>A0A810QFV4_9FIRM</name>
<evidence type="ECO:0000313" key="2">
    <source>
        <dbReference type="EMBL" id="BCK84972.1"/>
    </source>
</evidence>
<dbReference type="Proteomes" id="UP000679848">
    <property type="component" value="Chromosome"/>
</dbReference>
<dbReference type="EMBL" id="AP023420">
    <property type="protein sequence ID" value="BCK84972.1"/>
    <property type="molecule type" value="Genomic_DNA"/>
</dbReference>
<sequence length="126" mass="15052">MPAGSATKHRNLQKRMDLREAHKGGTKRLTFNPNRAMEEAEMPETNAIQAAYERFKLEWMLAHGYTLKDLIDELEQLRKESPELSLESIFHDWEFEYGFNTEIWPCFEEFLDCEYREMEDRDDGQQ</sequence>
<dbReference type="AlphaFoldDB" id="A0A810QFV4"/>
<proteinExistence type="predicted"/>
<feature type="compositionally biased region" description="Basic and acidic residues" evidence="1">
    <location>
        <begin position="14"/>
        <end position="23"/>
    </location>
</feature>